<feature type="chain" id="PRO_5011501033" evidence="1">
    <location>
        <begin position="21"/>
        <end position="226"/>
    </location>
</feature>
<proteinExistence type="predicted"/>
<dbReference type="PROSITE" id="PS51257">
    <property type="entry name" value="PROKAR_LIPOPROTEIN"/>
    <property type="match status" value="1"/>
</dbReference>
<keyword evidence="1" id="KW-0732">Signal</keyword>
<dbReference type="AlphaFoldDB" id="A0A1G8NTG4"/>
<name>A0A1G8NTG4_9SPHI</name>
<dbReference type="InterPro" id="IPR025665">
    <property type="entry name" value="Beta-barrel_OMP_2"/>
</dbReference>
<dbReference type="InterPro" id="IPR036709">
    <property type="entry name" value="Autotransporte_beta_dom_sf"/>
</dbReference>
<dbReference type="Gene3D" id="2.40.128.130">
    <property type="entry name" value="Autotransporter beta-domain"/>
    <property type="match status" value="1"/>
</dbReference>
<evidence type="ECO:0000256" key="1">
    <source>
        <dbReference type="SAM" id="SignalP"/>
    </source>
</evidence>
<accession>A0A1G8NTG4</accession>
<dbReference type="Pfam" id="PF13568">
    <property type="entry name" value="OMP_b-brl_2"/>
    <property type="match status" value="1"/>
</dbReference>
<keyword evidence="4" id="KW-1185">Reference proteome</keyword>
<sequence>MKLHLTLSSLLLLACFKLSAQTNAIQFGIRAGVSGTWLSRTPGTDVQIRDAEKSGSGYFAGAFASFNVNRFSLQPAIIFNSLSSKTTEEVLSGDIVYRMYGKWRLYYIQVPVNLVYNIPVHGGKFYLGAGPYIGWALSGRFTPASNESPGQSSPANFSFKAKFGSDDRSNFKSFDYGANVVAGFEFDNGLMINAVHDLGLANIEVGNYPYEKTRTRSLGIALGYKF</sequence>
<dbReference type="RefSeq" id="WP_091176532.1">
    <property type="nucleotide sequence ID" value="NZ_FNCG01000036.1"/>
</dbReference>
<evidence type="ECO:0000313" key="4">
    <source>
        <dbReference type="Proteomes" id="UP000199705"/>
    </source>
</evidence>
<organism evidence="3 4">
    <name type="scientific">Mucilaginibacter gossypii</name>
    <dbReference type="NCBI Taxonomy" id="551996"/>
    <lineage>
        <taxon>Bacteria</taxon>
        <taxon>Pseudomonadati</taxon>
        <taxon>Bacteroidota</taxon>
        <taxon>Sphingobacteriia</taxon>
        <taxon>Sphingobacteriales</taxon>
        <taxon>Sphingobacteriaceae</taxon>
        <taxon>Mucilaginibacter</taxon>
    </lineage>
</organism>
<dbReference type="STRING" id="551996.SAMN05192573_13610"/>
<evidence type="ECO:0000259" key="2">
    <source>
        <dbReference type="Pfam" id="PF13568"/>
    </source>
</evidence>
<evidence type="ECO:0000313" key="3">
    <source>
        <dbReference type="EMBL" id="SDI83455.1"/>
    </source>
</evidence>
<protein>
    <submittedName>
        <fullName evidence="3">Outer membrane protein beta-barrel domain-containing protein</fullName>
    </submittedName>
</protein>
<dbReference type="Proteomes" id="UP000199705">
    <property type="component" value="Unassembled WGS sequence"/>
</dbReference>
<feature type="domain" description="Outer membrane protein beta-barrel" evidence="2">
    <location>
        <begin position="20"/>
        <end position="203"/>
    </location>
</feature>
<gene>
    <name evidence="3" type="ORF">SAMN05192573_13610</name>
</gene>
<reference evidence="4" key="1">
    <citation type="submission" date="2016-10" db="EMBL/GenBank/DDBJ databases">
        <authorList>
            <person name="Varghese N."/>
            <person name="Submissions S."/>
        </authorList>
    </citation>
    <scope>NUCLEOTIDE SEQUENCE [LARGE SCALE GENOMIC DNA]</scope>
    <source>
        <strain evidence="4">Gh-67</strain>
    </source>
</reference>
<feature type="signal peptide" evidence="1">
    <location>
        <begin position="1"/>
        <end position="20"/>
    </location>
</feature>
<dbReference type="EMBL" id="FNCG01000036">
    <property type="protein sequence ID" value="SDI83455.1"/>
    <property type="molecule type" value="Genomic_DNA"/>
</dbReference>